<dbReference type="PANTHER" id="PTHR10335">
    <property type="entry name" value="RRNA 2-O-METHYLTRANSFERASE FIBRILLARIN"/>
    <property type="match status" value="1"/>
</dbReference>
<dbReference type="InterPro" id="IPR018812">
    <property type="entry name" value="SAK_HAD"/>
</dbReference>
<evidence type="ECO:0000256" key="1">
    <source>
        <dbReference type="SAM" id="MobiDB-lite"/>
    </source>
</evidence>
<dbReference type="AlphaFoldDB" id="A0A6A6U6V7"/>
<organism evidence="3 4">
    <name type="scientific">Microthyrium microscopicum</name>
    <dbReference type="NCBI Taxonomy" id="703497"/>
    <lineage>
        <taxon>Eukaryota</taxon>
        <taxon>Fungi</taxon>
        <taxon>Dikarya</taxon>
        <taxon>Ascomycota</taxon>
        <taxon>Pezizomycotina</taxon>
        <taxon>Dothideomycetes</taxon>
        <taxon>Dothideomycetes incertae sedis</taxon>
        <taxon>Microthyriales</taxon>
        <taxon>Microthyriaceae</taxon>
        <taxon>Microthyrium</taxon>
    </lineage>
</organism>
<dbReference type="GO" id="GO:0003723">
    <property type="term" value="F:RNA binding"/>
    <property type="evidence" value="ECO:0007669"/>
    <property type="project" value="TreeGrafter"/>
</dbReference>
<dbReference type="Pfam" id="PF10307">
    <property type="entry name" value="HAD_SAK_1"/>
    <property type="match status" value="1"/>
</dbReference>
<name>A0A6A6U6V7_9PEZI</name>
<dbReference type="GO" id="GO:0032040">
    <property type="term" value="C:small-subunit processome"/>
    <property type="evidence" value="ECO:0007669"/>
    <property type="project" value="TreeGrafter"/>
</dbReference>
<dbReference type="GO" id="GO:0031428">
    <property type="term" value="C:box C/D methylation guide snoRNP complex"/>
    <property type="evidence" value="ECO:0007669"/>
    <property type="project" value="TreeGrafter"/>
</dbReference>
<accession>A0A6A6U6V7</accession>
<evidence type="ECO:0000259" key="2">
    <source>
        <dbReference type="Pfam" id="PF10307"/>
    </source>
</evidence>
<gene>
    <name evidence="3" type="ORF">BT63DRAFT_416106</name>
</gene>
<feature type="region of interest" description="Disordered" evidence="1">
    <location>
        <begin position="413"/>
        <end position="525"/>
    </location>
</feature>
<reference evidence="3" key="1">
    <citation type="journal article" date="2020" name="Stud. Mycol.">
        <title>101 Dothideomycetes genomes: a test case for predicting lifestyles and emergence of pathogens.</title>
        <authorList>
            <person name="Haridas S."/>
            <person name="Albert R."/>
            <person name="Binder M."/>
            <person name="Bloem J."/>
            <person name="Labutti K."/>
            <person name="Salamov A."/>
            <person name="Andreopoulos B."/>
            <person name="Baker S."/>
            <person name="Barry K."/>
            <person name="Bills G."/>
            <person name="Bluhm B."/>
            <person name="Cannon C."/>
            <person name="Castanera R."/>
            <person name="Culley D."/>
            <person name="Daum C."/>
            <person name="Ezra D."/>
            <person name="Gonzalez J."/>
            <person name="Henrissat B."/>
            <person name="Kuo A."/>
            <person name="Liang C."/>
            <person name="Lipzen A."/>
            <person name="Lutzoni F."/>
            <person name="Magnuson J."/>
            <person name="Mondo S."/>
            <person name="Nolan M."/>
            <person name="Ohm R."/>
            <person name="Pangilinan J."/>
            <person name="Park H.-J."/>
            <person name="Ramirez L."/>
            <person name="Alfaro M."/>
            <person name="Sun H."/>
            <person name="Tritt A."/>
            <person name="Yoshinaga Y."/>
            <person name="Zwiers L.-H."/>
            <person name="Turgeon B."/>
            <person name="Goodwin S."/>
            <person name="Spatafora J."/>
            <person name="Crous P."/>
            <person name="Grigoriev I."/>
        </authorList>
    </citation>
    <scope>NUCLEOTIDE SEQUENCE</scope>
    <source>
        <strain evidence="3">CBS 115976</strain>
    </source>
</reference>
<dbReference type="GO" id="GO:0000494">
    <property type="term" value="P:box C/D sno(s)RNA 3'-end processing"/>
    <property type="evidence" value="ECO:0007669"/>
    <property type="project" value="TreeGrafter"/>
</dbReference>
<proteinExistence type="predicted"/>
<keyword evidence="4" id="KW-1185">Reference proteome</keyword>
<protein>
    <recommendedName>
        <fullName evidence="2">Swiss Army Knife RNA repair protein HAD domain-containing protein</fullName>
    </recommendedName>
</protein>
<feature type="domain" description="Swiss Army Knife RNA repair protein HAD" evidence="2">
    <location>
        <begin position="54"/>
        <end position="258"/>
    </location>
</feature>
<feature type="compositionally biased region" description="Gly residues" evidence="1">
    <location>
        <begin position="473"/>
        <end position="482"/>
    </location>
</feature>
<dbReference type="EMBL" id="MU004238">
    <property type="protein sequence ID" value="KAF2667033.1"/>
    <property type="molecule type" value="Genomic_DNA"/>
</dbReference>
<evidence type="ECO:0000313" key="4">
    <source>
        <dbReference type="Proteomes" id="UP000799302"/>
    </source>
</evidence>
<dbReference type="GO" id="GO:1990259">
    <property type="term" value="F:histone H2AQ104 methyltransferase activity"/>
    <property type="evidence" value="ECO:0007669"/>
    <property type="project" value="TreeGrafter"/>
</dbReference>
<dbReference type="Proteomes" id="UP000799302">
    <property type="component" value="Unassembled WGS sequence"/>
</dbReference>
<evidence type="ECO:0000313" key="3">
    <source>
        <dbReference type="EMBL" id="KAF2667033.1"/>
    </source>
</evidence>
<dbReference type="GO" id="GO:0008649">
    <property type="term" value="F:rRNA methyltransferase activity"/>
    <property type="evidence" value="ECO:0007669"/>
    <property type="project" value="TreeGrafter"/>
</dbReference>
<sequence length="525" mass="58954">MASFVSTLVSPKPGTEAYSLNALKRWGCNDPTLPPINQIKELHVYDFDNTIFMTPLPNRSIWESTLANRLQNEDVFLNGGWWHDPGILTATGEGIAVEEPRAWEGYWNEKVVELIRLSMEQPDALTVLLTGRGEERFSDLVQRICKSRKLVFDLYCLKPVTGPLGEKFSTMKFKQAFLTSLMNTYREAQSIRVYDDRIRHVQEFREFLEDFNQDIAQGVTTIRPRINAEVLEVIQLPGTLDPVMETAEVQKMINNHNSAIRNGTAPPGTKPQKLDKRVILTAYLVKSTSASDRLLGMVPIPEAARRMANSVIITTYPAPKEVLDRVGGLGARCRFKVISLGSYNNRIWAARLEAIGQSAYSSLGHLQMVLAMDKRAKATEVRSIKNWKPVLPHNMYEFDTVVGEVFRLTFGEDFGPDGPTQVDDSRNQPPPHKRRTLTHVGQNSNRMDVDHPPPQQSGQRGGFRGKPHAPRGNRGGRGGFQPRGGSNHRARGRGYSTGPPRPPHYTDYDAQGQGRDKDASMYANY</sequence>
<dbReference type="OrthoDB" id="5596992at2759"/>
<dbReference type="PANTHER" id="PTHR10335:SF23">
    <property type="entry name" value="OB FOLD-CONTAINING PROTEIN, NUCLEIC ACID BINDING"/>
    <property type="match status" value="1"/>
</dbReference>